<evidence type="ECO:0000313" key="1">
    <source>
        <dbReference type="EMBL" id="ERI08185.1"/>
    </source>
</evidence>
<proteinExistence type="predicted"/>
<dbReference type="Pfam" id="PF06897">
    <property type="entry name" value="DUF1269"/>
    <property type="match status" value="1"/>
</dbReference>
<dbReference type="InterPro" id="IPR009200">
    <property type="entry name" value="DUF1269_membrane"/>
</dbReference>
<dbReference type="PATRIC" id="fig|649747.3.peg.3407"/>
<dbReference type="HOGENOM" id="CLU_083853_1_2_9"/>
<dbReference type="RefSeq" id="WP_021622741.1">
    <property type="nucleotide sequence ID" value="NZ_KE952832.1"/>
</dbReference>
<name>U1WZN2_ANEAE</name>
<organism evidence="1 2">
    <name type="scientific">Aneurinibacillus aneurinilyticus ATCC 12856</name>
    <dbReference type="NCBI Taxonomy" id="649747"/>
    <lineage>
        <taxon>Bacteria</taxon>
        <taxon>Bacillati</taxon>
        <taxon>Bacillota</taxon>
        <taxon>Bacilli</taxon>
        <taxon>Bacillales</taxon>
        <taxon>Paenibacillaceae</taxon>
        <taxon>Aneurinibacillus group</taxon>
        <taxon>Aneurinibacillus</taxon>
    </lineage>
</organism>
<dbReference type="Proteomes" id="UP000016511">
    <property type="component" value="Unassembled WGS sequence"/>
</dbReference>
<evidence type="ECO:0008006" key="3">
    <source>
        <dbReference type="Google" id="ProtNLM"/>
    </source>
</evidence>
<dbReference type="EMBL" id="AWSJ01000224">
    <property type="protein sequence ID" value="ERI08185.1"/>
    <property type="molecule type" value="Genomic_DNA"/>
</dbReference>
<accession>U1WZN2</accession>
<reference evidence="1 2" key="1">
    <citation type="submission" date="2013-08" db="EMBL/GenBank/DDBJ databases">
        <authorList>
            <person name="Weinstock G."/>
            <person name="Sodergren E."/>
            <person name="Wylie T."/>
            <person name="Fulton L."/>
            <person name="Fulton R."/>
            <person name="Fronick C."/>
            <person name="O'Laughlin M."/>
            <person name="Godfrey J."/>
            <person name="Miner T."/>
            <person name="Herter B."/>
            <person name="Appelbaum E."/>
            <person name="Cordes M."/>
            <person name="Lek S."/>
            <person name="Wollam A."/>
            <person name="Pepin K.H."/>
            <person name="Palsikar V.B."/>
            <person name="Mitreva M."/>
            <person name="Wilson R.K."/>
        </authorList>
    </citation>
    <scope>NUCLEOTIDE SEQUENCE [LARGE SCALE GENOMIC DNA]</scope>
    <source>
        <strain evidence="1 2">ATCC 12856</strain>
    </source>
</reference>
<keyword evidence="2" id="KW-1185">Reference proteome</keyword>
<dbReference type="eggNOG" id="ENOG5033HQC">
    <property type="taxonomic scope" value="Bacteria"/>
</dbReference>
<gene>
    <name evidence="1" type="ORF">HMPREF0083_03755</name>
</gene>
<protein>
    <recommendedName>
        <fullName evidence="3">DUF1269 domain-containing protein</fullName>
    </recommendedName>
</protein>
<dbReference type="AlphaFoldDB" id="U1WZN2"/>
<sequence>MNPHIVAVFPLPEEAERAFHALQEYVKKEEISFLQKTNTPDTFTGDASADPIVDGMAIGSVVGGAAGLAFSMGTLLIPGIGPIIAAGPILSMLAGATSGGIIGGLADLGINRYTSEHISQHLTGGQVVLVVEISKAELRGPVIHLLEKYGAVDIHEEPVIEN</sequence>
<dbReference type="GeneID" id="92840135"/>
<dbReference type="STRING" id="649747.HMPREF0083_03755"/>
<comment type="caution">
    <text evidence="1">The sequence shown here is derived from an EMBL/GenBank/DDBJ whole genome shotgun (WGS) entry which is preliminary data.</text>
</comment>
<evidence type="ECO:0000313" key="2">
    <source>
        <dbReference type="Proteomes" id="UP000016511"/>
    </source>
</evidence>